<evidence type="ECO:0000256" key="4">
    <source>
        <dbReference type="ARBA" id="ARBA00023088"/>
    </source>
</evidence>
<dbReference type="RefSeq" id="WP_002593882.1">
    <property type="nucleotide sequence ID" value="NZ_KB850981.1"/>
</dbReference>
<feature type="signal peptide" evidence="6">
    <location>
        <begin position="1"/>
        <end position="24"/>
    </location>
</feature>
<dbReference type="NCBIfam" id="TIGR04090">
    <property type="entry name" value="exp_by_SipW_IV"/>
    <property type="match status" value="1"/>
</dbReference>
<feature type="chain" id="PRO_5002395542" evidence="6">
    <location>
        <begin position="25"/>
        <end position="549"/>
    </location>
</feature>
<keyword evidence="1" id="KW-0134">Cell wall</keyword>
<organism evidence="8 9">
    <name type="scientific">[Clostridium] clostridioforme 90A8</name>
    <dbReference type="NCBI Taxonomy" id="999408"/>
    <lineage>
        <taxon>Bacteria</taxon>
        <taxon>Bacillati</taxon>
        <taxon>Bacillota</taxon>
        <taxon>Clostridia</taxon>
        <taxon>Lachnospirales</taxon>
        <taxon>Lachnospiraceae</taxon>
        <taxon>Enterocloster</taxon>
    </lineage>
</organism>
<protein>
    <submittedName>
        <fullName evidence="8">Alternate signal-mediated exported protein</fullName>
    </submittedName>
</protein>
<evidence type="ECO:0000313" key="8">
    <source>
        <dbReference type="EMBL" id="ENZ11542.1"/>
    </source>
</evidence>
<evidence type="ECO:0000256" key="2">
    <source>
        <dbReference type="ARBA" id="ARBA00022525"/>
    </source>
</evidence>
<feature type="domain" description="Gram-positive cocci surface proteins LPxTG" evidence="7">
    <location>
        <begin position="509"/>
        <end position="549"/>
    </location>
</feature>
<dbReference type="HOGENOM" id="CLU_500314_0_0_9"/>
<evidence type="ECO:0000259" key="7">
    <source>
        <dbReference type="PROSITE" id="PS50847"/>
    </source>
</evidence>
<dbReference type="InterPro" id="IPR024008">
    <property type="entry name" value="BsaA"/>
</dbReference>
<name>A0A0E2H723_9FIRM</name>
<reference evidence="8 9" key="1">
    <citation type="submission" date="2013-01" db="EMBL/GenBank/DDBJ databases">
        <title>The Genome Sequence of Clostridium clostridioforme 90A8.</title>
        <authorList>
            <consortium name="The Broad Institute Genome Sequencing Platform"/>
            <person name="Earl A."/>
            <person name="Ward D."/>
            <person name="Feldgarden M."/>
            <person name="Gevers D."/>
            <person name="Courvalin P."/>
            <person name="Lambert T."/>
            <person name="Walker B."/>
            <person name="Young S.K."/>
            <person name="Zeng Q."/>
            <person name="Gargeya S."/>
            <person name="Fitzgerald M."/>
            <person name="Haas B."/>
            <person name="Abouelleil A."/>
            <person name="Alvarado L."/>
            <person name="Arachchi H.M."/>
            <person name="Berlin A.M."/>
            <person name="Chapman S.B."/>
            <person name="Dewar J."/>
            <person name="Goldberg J."/>
            <person name="Griggs A."/>
            <person name="Gujja S."/>
            <person name="Hansen M."/>
            <person name="Howarth C."/>
            <person name="Imamovic A."/>
            <person name="Larimer J."/>
            <person name="McCowan C."/>
            <person name="Murphy C."/>
            <person name="Neiman D."/>
            <person name="Pearson M."/>
            <person name="Priest M."/>
            <person name="Roberts A."/>
            <person name="Saif S."/>
            <person name="Shea T."/>
            <person name="Sisk P."/>
            <person name="Sykes S."/>
            <person name="Wortman J."/>
            <person name="Nusbaum C."/>
            <person name="Birren B."/>
        </authorList>
    </citation>
    <scope>NUCLEOTIDE SEQUENCE [LARGE SCALE GENOMIC DNA]</scope>
    <source>
        <strain evidence="8 9">90A8</strain>
    </source>
</reference>
<keyword evidence="2" id="KW-0964">Secreted</keyword>
<proteinExistence type="predicted"/>
<dbReference type="PROSITE" id="PS50847">
    <property type="entry name" value="GRAM_POS_ANCHORING"/>
    <property type="match status" value="1"/>
</dbReference>
<evidence type="ECO:0000256" key="1">
    <source>
        <dbReference type="ARBA" id="ARBA00022512"/>
    </source>
</evidence>
<dbReference type="NCBIfam" id="TIGR01167">
    <property type="entry name" value="LPXTG_anchor"/>
    <property type="match status" value="1"/>
</dbReference>
<dbReference type="InterPro" id="IPR019931">
    <property type="entry name" value="LPXTG_anchor"/>
</dbReference>
<keyword evidence="5" id="KW-0812">Transmembrane</keyword>
<dbReference type="AlphaFoldDB" id="A0A0E2H723"/>
<accession>A0A0E2H723</accession>
<evidence type="ECO:0000256" key="5">
    <source>
        <dbReference type="SAM" id="Phobius"/>
    </source>
</evidence>
<dbReference type="EMBL" id="AGYR01000042">
    <property type="protein sequence ID" value="ENZ11542.1"/>
    <property type="molecule type" value="Genomic_DNA"/>
</dbReference>
<comment type="caution">
    <text evidence="8">The sequence shown here is derived from an EMBL/GenBank/DDBJ whole genome shotgun (WGS) entry which is preliminary data.</text>
</comment>
<evidence type="ECO:0000256" key="3">
    <source>
        <dbReference type="ARBA" id="ARBA00022729"/>
    </source>
</evidence>
<keyword evidence="3 6" id="KW-0732">Signal</keyword>
<keyword evidence="5" id="KW-0472">Membrane</keyword>
<evidence type="ECO:0000313" key="9">
    <source>
        <dbReference type="Proteomes" id="UP000013085"/>
    </source>
</evidence>
<evidence type="ECO:0000256" key="6">
    <source>
        <dbReference type="SAM" id="SignalP"/>
    </source>
</evidence>
<keyword evidence="5" id="KW-1133">Transmembrane helix</keyword>
<keyword evidence="4" id="KW-0572">Peptidoglycan-anchor</keyword>
<feature type="transmembrane region" description="Helical" evidence="5">
    <location>
        <begin position="518"/>
        <end position="540"/>
    </location>
</feature>
<gene>
    <name evidence="8" type="ORF">HMPREF1090_03897</name>
</gene>
<dbReference type="Proteomes" id="UP000013085">
    <property type="component" value="Unassembled WGS sequence"/>
</dbReference>
<sequence>MKKGKIMLLGLAVLAAASVGTTWAAWSQVIRTGNEYRVPRYKTSLEEHFRQPDDWQPGITTQKQVWVSNGLKAEDGSLESGVPAIARVEIHQSWIRRENVYVLDQDGNETAVPPLEGEALPPDFVTDQGERQYAAIPAFNKESVMVLRSGMAQDAGIRLNLPYADKVEEAREKWLLVDEEPSETGNYILYYIGVIQPGEDSPVFLESVTMNPLLENTITGKDTYYEKTEDGYKQITVTRTNAKYGYDSSRYTMDIKATTVQATKAAVEHTFTGGFNQEVIRYLADQVADPGVYDASGLEKKLTLVYNWGSQRLEYVPYRSGTGEEEGNWFMSFTDMVPGGIYKDRLKVENTTSNQTARVYMRIDPRVQEQIKDELLEKITMKVTFQGSVLYEGKVTGARYGEGENLQELIPLCYLKSGTSEEIQVELQLDSSITCDPVTGACIYADQLTKIDWEFMIQTFSENGGGDGGGGGGGRGRGRRSVTTLTTIDDEAVPQAVMIPDPEIPLASLPKTGDTTPLLMLGAMTAVSFLLLSALGILWIRMRRKEDKA</sequence>
<dbReference type="PATRIC" id="fig|999408.3.peg.4160"/>